<protein>
    <submittedName>
        <fullName evidence="2">Uncharacterized protein</fullName>
    </submittedName>
</protein>
<evidence type="ECO:0000256" key="1">
    <source>
        <dbReference type="SAM" id="MobiDB-lite"/>
    </source>
</evidence>
<name>A0ABY8GM78_9BURK</name>
<reference evidence="2 3" key="1">
    <citation type="submission" date="2023-03" db="EMBL/GenBank/DDBJ databases">
        <title>Achromobacter spanius LIG8.</title>
        <authorList>
            <person name="Shrestha S."/>
        </authorList>
    </citation>
    <scope>NUCLEOTIDE SEQUENCE [LARGE SCALE GENOMIC DNA]</scope>
    <source>
        <strain evidence="2 3">LIG8</strain>
    </source>
</reference>
<gene>
    <name evidence="2" type="ORF">P8T11_16535</name>
</gene>
<proteinExistence type="predicted"/>
<evidence type="ECO:0000313" key="3">
    <source>
        <dbReference type="Proteomes" id="UP001214170"/>
    </source>
</evidence>
<keyword evidence="3" id="KW-1185">Reference proteome</keyword>
<sequence length="265" mass="29000">MPKRKRARTATSTADNPLRAILDWRRAGSKQKPVEQLCHAATSHRALSVTQRVERGCLEYLGLGVEHAIGSLPDAIVLTNKRRFRQQCPELAHLVKLFESGGGVVPYGPGYARHDCRARVGKVTQLHTGSPLLSVLRAELKPGWTVEQVWYACLTGDIPTTGDDDSELMEICEFCHLLPRAGLVPFNSHPEDGPEADGLAGVELLNETKFCQVFPELAHLAPMLRECDGVVGHSGGRPRTNSKSGPLPTRSKGELFLAWSNPAEE</sequence>
<dbReference type="EMBL" id="CP121261">
    <property type="protein sequence ID" value="WFP05938.1"/>
    <property type="molecule type" value="Genomic_DNA"/>
</dbReference>
<evidence type="ECO:0000313" key="2">
    <source>
        <dbReference type="EMBL" id="WFP05938.1"/>
    </source>
</evidence>
<organism evidence="2 3">
    <name type="scientific">Achromobacter spanius</name>
    <dbReference type="NCBI Taxonomy" id="217203"/>
    <lineage>
        <taxon>Bacteria</taxon>
        <taxon>Pseudomonadati</taxon>
        <taxon>Pseudomonadota</taxon>
        <taxon>Betaproteobacteria</taxon>
        <taxon>Burkholderiales</taxon>
        <taxon>Alcaligenaceae</taxon>
        <taxon>Achromobacter</taxon>
    </lineage>
</organism>
<dbReference type="RefSeq" id="WP_268080947.1">
    <property type="nucleotide sequence ID" value="NZ_CP106885.1"/>
</dbReference>
<accession>A0ABY8GM78</accession>
<feature type="region of interest" description="Disordered" evidence="1">
    <location>
        <begin position="232"/>
        <end position="265"/>
    </location>
</feature>
<dbReference type="Proteomes" id="UP001214170">
    <property type="component" value="Chromosome"/>
</dbReference>